<comment type="caution">
    <text evidence="2">The sequence shown here is derived from an EMBL/GenBank/DDBJ whole genome shotgun (WGS) entry which is preliminary data.</text>
</comment>
<feature type="chain" id="PRO_5036803510" description="Secreted protein" evidence="1">
    <location>
        <begin position="23"/>
        <end position="83"/>
    </location>
</feature>
<protein>
    <recommendedName>
        <fullName evidence="4">Secreted protein</fullName>
    </recommendedName>
</protein>
<evidence type="ECO:0000313" key="3">
    <source>
        <dbReference type="Proteomes" id="UP000811246"/>
    </source>
</evidence>
<dbReference type="EMBL" id="CM031829">
    <property type="protein sequence ID" value="KAG6715090.1"/>
    <property type="molecule type" value="Genomic_DNA"/>
</dbReference>
<accession>A0A922F6Q8</accession>
<dbReference type="AlphaFoldDB" id="A0A922F6Q8"/>
<keyword evidence="1" id="KW-0732">Signal</keyword>
<gene>
    <name evidence="2" type="ORF">I3842_05G232700</name>
</gene>
<evidence type="ECO:0000256" key="1">
    <source>
        <dbReference type="SAM" id="SignalP"/>
    </source>
</evidence>
<proteinExistence type="predicted"/>
<evidence type="ECO:0008006" key="4">
    <source>
        <dbReference type="Google" id="ProtNLM"/>
    </source>
</evidence>
<evidence type="ECO:0000313" key="2">
    <source>
        <dbReference type="EMBL" id="KAG6715090.1"/>
    </source>
</evidence>
<dbReference type="Proteomes" id="UP000811246">
    <property type="component" value="Chromosome 5"/>
</dbReference>
<name>A0A922F6Q8_CARIL</name>
<organism evidence="2 3">
    <name type="scientific">Carya illinoinensis</name>
    <name type="common">Pecan</name>
    <dbReference type="NCBI Taxonomy" id="32201"/>
    <lineage>
        <taxon>Eukaryota</taxon>
        <taxon>Viridiplantae</taxon>
        <taxon>Streptophyta</taxon>
        <taxon>Embryophyta</taxon>
        <taxon>Tracheophyta</taxon>
        <taxon>Spermatophyta</taxon>
        <taxon>Magnoliopsida</taxon>
        <taxon>eudicotyledons</taxon>
        <taxon>Gunneridae</taxon>
        <taxon>Pentapetalae</taxon>
        <taxon>rosids</taxon>
        <taxon>fabids</taxon>
        <taxon>Fagales</taxon>
        <taxon>Juglandaceae</taxon>
        <taxon>Carya</taxon>
    </lineage>
</organism>
<sequence>MAHSRLSPLIVFRFSLSHLLDASPVMKLMNSDTHSCTISLASFKIFTFAGRAFFMIYFNFFEIVGDLHLERKQRLWVEPCTDF</sequence>
<feature type="signal peptide" evidence="1">
    <location>
        <begin position="1"/>
        <end position="22"/>
    </location>
</feature>
<reference evidence="2" key="1">
    <citation type="submission" date="2021-01" db="EMBL/GenBank/DDBJ databases">
        <authorList>
            <person name="Lovell J.T."/>
            <person name="Bentley N."/>
            <person name="Bhattarai G."/>
            <person name="Jenkins J.W."/>
            <person name="Sreedasyam A."/>
            <person name="Alarcon Y."/>
            <person name="Bock C."/>
            <person name="Boston L."/>
            <person name="Carlson J."/>
            <person name="Cervantes K."/>
            <person name="Clermont K."/>
            <person name="Krom N."/>
            <person name="Kubenka K."/>
            <person name="Mamidi S."/>
            <person name="Mattison C."/>
            <person name="Monteros M."/>
            <person name="Pisani C."/>
            <person name="Plott C."/>
            <person name="Rajasekar S."/>
            <person name="Rhein H.S."/>
            <person name="Rohla C."/>
            <person name="Song M."/>
            <person name="Hilaire R.S."/>
            <person name="Shu S."/>
            <person name="Wells L."/>
            <person name="Wang X."/>
            <person name="Webber J."/>
            <person name="Heerema R.J."/>
            <person name="Klein P."/>
            <person name="Conner P."/>
            <person name="Grauke L."/>
            <person name="Grimwood J."/>
            <person name="Schmutz J."/>
            <person name="Randall J.J."/>
        </authorList>
    </citation>
    <scope>NUCLEOTIDE SEQUENCE</scope>
    <source>
        <tissue evidence="2">Leaf</tissue>
    </source>
</reference>